<organism evidence="2 3">
    <name type="scientific">Candidatus Taylorbacteria bacterium RIFCSPHIGHO2_02_FULL_45_35</name>
    <dbReference type="NCBI Taxonomy" id="1802311"/>
    <lineage>
        <taxon>Bacteria</taxon>
        <taxon>Candidatus Tayloriibacteriota</taxon>
    </lineage>
</organism>
<name>A0A1G2MUW4_9BACT</name>
<dbReference type="EMBL" id="MHRP01000008">
    <property type="protein sequence ID" value="OHA27650.1"/>
    <property type="molecule type" value="Genomic_DNA"/>
</dbReference>
<evidence type="ECO:0000313" key="3">
    <source>
        <dbReference type="Proteomes" id="UP000177943"/>
    </source>
</evidence>
<feature type="domain" description="Pyridoxamine 5'-phosphate oxidase N-terminal" evidence="1">
    <location>
        <begin position="1"/>
        <end position="128"/>
    </location>
</feature>
<dbReference type="Pfam" id="PF01243">
    <property type="entry name" value="PNPOx_N"/>
    <property type="match status" value="1"/>
</dbReference>
<dbReference type="Proteomes" id="UP000177943">
    <property type="component" value="Unassembled WGS sequence"/>
</dbReference>
<comment type="caution">
    <text evidence="2">The sequence shown here is derived from an EMBL/GenBank/DDBJ whole genome shotgun (WGS) entry which is preliminary data.</text>
</comment>
<reference evidence="2 3" key="1">
    <citation type="journal article" date="2016" name="Nat. Commun.">
        <title>Thousands of microbial genomes shed light on interconnected biogeochemical processes in an aquifer system.</title>
        <authorList>
            <person name="Anantharaman K."/>
            <person name="Brown C.T."/>
            <person name="Hug L.A."/>
            <person name="Sharon I."/>
            <person name="Castelle C.J."/>
            <person name="Probst A.J."/>
            <person name="Thomas B.C."/>
            <person name="Singh A."/>
            <person name="Wilkins M.J."/>
            <person name="Karaoz U."/>
            <person name="Brodie E.L."/>
            <person name="Williams K.H."/>
            <person name="Hubbard S.S."/>
            <person name="Banfield J.F."/>
        </authorList>
    </citation>
    <scope>NUCLEOTIDE SEQUENCE [LARGE SCALE GENOMIC DNA]</scope>
</reference>
<evidence type="ECO:0000313" key="2">
    <source>
        <dbReference type="EMBL" id="OHA27650.1"/>
    </source>
</evidence>
<dbReference type="SUPFAM" id="SSF50475">
    <property type="entry name" value="FMN-binding split barrel"/>
    <property type="match status" value="1"/>
</dbReference>
<accession>A0A1G2MUW4</accession>
<gene>
    <name evidence="2" type="ORF">A3D56_04170</name>
</gene>
<evidence type="ECO:0000259" key="1">
    <source>
        <dbReference type="Pfam" id="PF01243"/>
    </source>
</evidence>
<sequence>MNPKILAFLEKERVCVLSGIIPKGGSHSSTVHYSHGVNPLRFFFQTWDESMKVEALQKGTDKRASVVVGFSEQDNLTLQMRGALRVVSSPEELEAVYKIHFKKHPFAEKYKNEHTVVIEFTPTWWRYTDFNTTPETIIDME</sequence>
<dbReference type="AlphaFoldDB" id="A0A1G2MUW4"/>
<dbReference type="Gene3D" id="2.30.110.10">
    <property type="entry name" value="Electron Transport, Fmn-binding Protein, Chain A"/>
    <property type="match status" value="1"/>
</dbReference>
<protein>
    <recommendedName>
        <fullName evidence="1">Pyridoxamine 5'-phosphate oxidase N-terminal domain-containing protein</fullName>
    </recommendedName>
</protein>
<dbReference type="InterPro" id="IPR012349">
    <property type="entry name" value="Split_barrel_FMN-bd"/>
</dbReference>
<proteinExistence type="predicted"/>
<dbReference type="InterPro" id="IPR011576">
    <property type="entry name" value="Pyridox_Oxase_N"/>
</dbReference>